<feature type="compositionally biased region" description="Basic and acidic residues" evidence="1">
    <location>
        <begin position="613"/>
        <end position="623"/>
    </location>
</feature>
<keyword evidence="3" id="KW-1185">Reference proteome</keyword>
<dbReference type="OrthoDB" id="1004620at2"/>
<feature type="region of interest" description="Disordered" evidence="1">
    <location>
        <begin position="450"/>
        <end position="514"/>
    </location>
</feature>
<evidence type="ECO:0000256" key="1">
    <source>
        <dbReference type="SAM" id="MobiDB-lite"/>
    </source>
</evidence>
<protein>
    <submittedName>
        <fullName evidence="2">Uncharacterized protein</fullName>
    </submittedName>
</protein>
<evidence type="ECO:0000313" key="3">
    <source>
        <dbReference type="Proteomes" id="UP000186156"/>
    </source>
</evidence>
<sequence>MADVAVTSDAQAFAYAEILKAEKQEDGSLVIYGRPSKEELDVDQQIADKDWLKQALPGWFQWGNIREMHAPSAVGAADKLEFDENEDPWIRARIVDPVAIKKIESGVYKGLSIGIKRPVIKRDPEAPGGRIVGGEIVEISVVDRPAVPSAKFDVVKKMAGAQDEWLDCQTGFVLKSAEGEGPFDEDGNPILQPGHPRDADEPPINEMLNDSDEPVVLTQDSHSVTVQVGRKIYRMPWDMDEEGNIIIGEPQDVTPWEDAQEEVKQVEGDVDKAMWSTEYINDLPDSSFAYIEPGGKKDEEGKTTPRSLRHLPYKDKDGKIDPAHVRNALARLDQTDISDEAKAEARRKLIAAAKEVGIEVSEEKNKETEKATGLNVDDLIKAAASEAVKAAMDVANGQKVLCQQCKKTVTITKSLDGTELTGGVRVKGVADCGHTVHKFVKDELIKADKTEKKGDKEDEKKPDEKSEGKGDEKKPERSTEPDEEKAAPPQDEPVKEPDGRDEDPDKKRQDDEIEKRVRAVLVKMGILKDANPEDTARAEATSQKLIRDLRDAHKALGDRIEECAMALGGDSAGKAANPAGGPSRVEGADPREMIAALKKEVRRLMDMIEDGEREMGHSDREPTKPNLGDDPVPPASKPKGDGNINFTEGDFKAVVADVVKSMMADHAKAAGATSSMDPVDLGKAVGEVVKGVLEPLVQRLDRVEHMAQPNPFVFEAEKFFAMNGDATSSRADALKNVQEEMRKLNPKDQERVLAAAIAKARGWA</sequence>
<accession>A0A1N7MQS6</accession>
<dbReference type="Proteomes" id="UP000186156">
    <property type="component" value="Unassembled WGS sequence"/>
</dbReference>
<reference evidence="3" key="1">
    <citation type="submission" date="2017-01" db="EMBL/GenBank/DDBJ databases">
        <authorList>
            <person name="Varghese N."/>
            <person name="Submissions S."/>
        </authorList>
    </citation>
    <scope>NUCLEOTIDE SEQUENCE [LARGE SCALE GENOMIC DNA]</scope>
    <source>
        <strain evidence="3">DSM 16176</strain>
    </source>
</reference>
<gene>
    <name evidence="2" type="ORF">SAMN05421799_10639</name>
</gene>
<organism evidence="2 3">
    <name type="scientific">Alicyclobacillus vulcanalis</name>
    <dbReference type="NCBI Taxonomy" id="252246"/>
    <lineage>
        <taxon>Bacteria</taxon>
        <taxon>Bacillati</taxon>
        <taxon>Bacillota</taxon>
        <taxon>Bacilli</taxon>
        <taxon>Bacillales</taxon>
        <taxon>Alicyclobacillaceae</taxon>
        <taxon>Alicyclobacillus</taxon>
    </lineage>
</organism>
<evidence type="ECO:0000313" key="2">
    <source>
        <dbReference type="EMBL" id="SIS88477.1"/>
    </source>
</evidence>
<dbReference type="AlphaFoldDB" id="A0A1N7MQS6"/>
<dbReference type="EMBL" id="FTOO01000006">
    <property type="protein sequence ID" value="SIS88477.1"/>
    <property type="molecule type" value="Genomic_DNA"/>
</dbReference>
<dbReference type="RefSeq" id="WP_076346913.1">
    <property type="nucleotide sequence ID" value="NZ_FTOO01000006.1"/>
</dbReference>
<dbReference type="STRING" id="252246.SAMN05421799_10639"/>
<proteinExistence type="predicted"/>
<name>A0A1N7MQS6_9BACL</name>
<feature type="region of interest" description="Disordered" evidence="1">
    <location>
        <begin position="613"/>
        <end position="646"/>
    </location>
</feature>